<dbReference type="InterPro" id="IPR005135">
    <property type="entry name" value="Endo/exonuclease/phosphatase"/>
</dbReference>
<dbReference type="AlphaFoldDB" id="A0A218Z5M0"/>
<sequence>MADAYRFPQQSAGSYFYPQHTQQQHPRQQIIRNSTPPNNIRSLYNAESPSPSRSPDSHSPGPNLYGMFNQSHQQGQHGRVNGGPGRGMPMMFNFQHQNPQQHHTHTHTHANIQQDHTAHPTNGAILNHHATFSSGVLSNATPSFTPNALPNGHSATTRGGQAVQINDHWAKQLELHKESEKAHAHMIDGAPNHFARLKAGENKGIAPIPAPDPDAQDSDEKDLSRMSAQSTKQRQDWFNLDLSGQGIKVLAEPVFKYDFLKQLYVASNKLSKLPSSIRHLRSLQHLDASNNQLTELPPELGMCVFLKNLLVFDNSIQALPNELGSLFHLEMLGIEGNPLAPDLKQEIMERGTKSLVTLLQNQAPTPMPPNSRETIELQEGDSNAGQEKFKVYSFNILSDQACTPKMYGYSPAQALEWDYRKDMILTDIQGNDADFVCLQEVDTDTYETFRMKLAYNEYKGAFWPRSRSKTMGEKEAKLVDGCATFYKKNKYILLDKQLIDFAAIAINRPDMKSHHDIFNRVMPRDHIGVVTFFENRQTGTRLILVNTHIFWDPAYADVKLVQTAILISEVNKLAEKYANWPACRDKKAYGLAYEDTDQDMPPEPTPQPSKEYMSKTQIPLVICADQNSTPDSSVFELLAKGAVRANHPEFGGRSYGNFSKDGMEHPFSLRSAYTNLDNTPDAVPFTNYVPTFKGVIDHIWYSTNALENISLLGQVDPEYMKTVPGFPNFHFPSDHLSLMAEFAVKGAKPKKRKASGSRGIPGFRAPSPAVVVGGQSSREADANVQRSAIPTREGPLRARTLGGGWRCRHVLGVPGTHATVRGIKVSRRPFGAALPAMSEEEERPW</sequence>
<organism evidence="26 27">
    <name type="scientific">Diplocarpon coronariae</name>
    <dbReference type="NCBI Taxonomy" id="2795749"/>
    <lineage>
        <taxon>Eukaryota</taxon>
        <taxon>Fungi</taxon>
        <taxon>Dikarya</taxon>
        <taxon>Ascomycota</taxon>
        <taxon>Pezizomycotina</taxon>
        <taxon>Leotiomycetes</taxon>
        <taxon>Helotiales</taxon>
        <taxon>Drepanopezizaceae</taxon>
        <taxon>Diplocarpon</taxon>
    </lineage>
</organism>
<evidence type="ECO:0000256" key="4">
    <source>
        <dbReference type="ARBA" id="ARBA00004496"/>
    </source>
</evidence>
<evidence type="ECO:0000256" key="17">
    <source>
        <dbReference type="ARBA" id="ARBA00023163"/>
    </source>
</evidence>
<dbReference type="GO" id="GO:0046872">
    <property type="term" value="F:metal ion binding"/>
    <property type="evidence" value="ECO:0007669"/>
    <property type="project" value="UniProtKB-KW"/>
</dbReference>
<dbReference type="InterPro" id="IPR032675">
    <property type="entry name" value="LRR_dom_sf"/>
</dbReference>
<accession>A0A218Z5M0</accession>
<feature type="compositionally biased region" description="Polar residues" evidence="24">
    <location>
        <begin position="33"/>
        <end position="47"/>
    </location>
</feature>
<dbReference type="InParanoid" id="A0A218Z5M0"/>
<keyword evidence="11" id="KW-0677">Repeat</keyword>
<evidence type="ECO:0000256" key="14">
    <source>
        <dbReference type="ARBA" id="ARBA00022842"/>
    </source>
</evidence>
<dbReference type="PROSITE" id="PS51450">
    <property type="entry name" value="LRR"/>
    <property type="match status" value="1"/>
</dbReference>
<gene>
    <name evidence="26" type="ORF">B2J93_7377</name>
</gene>
<dbReference type="CDD" id="cd09097">
    <property type="entry name" value="Deadenylase_CCR4"/>
    <property type="match status" value="1"/>
</dbReference>
<evidence type="ECO:0000256" key="1">
    <source>
        <dbReference type="ARBA" id="ARBA00001663"/>
    </source>
</evidence>
<keyword evidence="27" id="KW-1185">Reference proteome</keyword>
<evidence type="ECO:0000256" key="15">
    <source>
        <dbReference type="ARBA" id="ARBA00022884"/>
    </source>
</evidence>
<evidence type="ECO:0000313" key="27">
    <source>
        <dbReference type="Proteomes" id="UP000242519"/>
    </source>
</evidence>
<evidence type="ECO:0000256" key="22">
    <source>
        <dbReference type="ARBA" id="ARBA00033317"/>
    </source>
</evidence>
<dbReference type="SMART" id="SM00364">
    <property type="entry name" value="LRR_BAC"/>
    <property type="match status" value="2"/>
</dbReference>
<evidence type="ECO:0000256" key="23">
    <source>
        <dbReference type="ARBA" id="ARBA00045495"/>
    </source>
</evidence>
<comment type="subcellular location">
    <subcellularLocation>
        <location evidence="4">Cytoplasm</location>
    </subcellularLocation>
    <subcellularLocation>
        <location evidence="3">Nucleus</location>
    </subcellularLocation>
</comment>
<dbReference type="GO" id="GO:0005737">
    <property type="term" value="C:cytoplasm"/>
    <property type="evidence" value="ECO:0007669"/>
    <property type="project" value="UniProtKB-SubCell"/>
</dbReference>
<dbReference type="EMBL" id="MZNU01000176">
    <property type="protein sequence ID" value="OWP03359.1"/>
    <property type="molecule type" value="Genomic_DNA"/>
</dbReference>
<keyword evidence="8" id="KW-0433">Leucine-rich repeat</keyword>
<protein>
    <recommendedName>
        <fullName evidence="19">CCR4-Not complex 3'-5'-exoribonuclease subunit Ccr4</fullName>
        <ecNumber evidence="6">3.1.13.4</ecNumber>
    </recommendedName>
    <alternativeName>
        <fullName evidence="20">Carbon catabolite repressor protein 4</fullName>
    </alternativeName>
    <alternativeName>
        <fullName evidence="21">Cytoplasmic deadenylase</fullName>
    </alternativeName>
    <alternativeName>
        <fullName evidence="22">Glucose-repressible alcohol dehydrogenase transcriptional effector</fullName>
    </alternativeName>
</protein>
<keyword evidence="13" id="KW-0269">Exonuclease</keyword>
<feature type="domain" description="Endonuclease/exonuclease/phosphatase" evidence="25">
    <location>
        <begin position="393"/>
        <end position="735"/>
    </location>
</feature>
<evidence type="ECO:0000256" key="11">
    <source>
        <dbReference type="ARBA" id="ARBA00022737"/>
    </source>
</evidence>
<feature type="region of interest" description="Disordered" evidence="24">
    <location>
        <begin position="203"/>
        <end position="230"/>
    </location>
</feature>
<evidence type="ECO:0000256" key="16">
    <source>
        <dbReference type="ARBA" id="ARBA00023015"/>
    </source>
</evidence>
<keyword evidence="14" id="KW-0460">Magnesium</keyword>
<dbReference type="Gene3D" id="3.60.10.10">
    <property type="entry name" value="Endonuclease/exonuclease/phosphatase"/>
    <property type="match status" value="1"/>
</dbReference>
<dbReference type="SUPFAM" id="SSF56219">
    <property type="entry name" value="DNase I-like"/>
    <property type="match status" value="1"/>
</dbReference>
<dbReference type="OrthoDB" id="428734at2759"/>
<evidence type="ECO:0000256" key="8">
    <source>
        <dbReference type="ARBA" id="ARBA00022614"/>
    </source>
</evidence>
<dbReference type="EC" id="3.1.13.4" evidence="6"/>
<evidence type="ECO:0000256" key="10">
    <source>
        <dbReference type="ARBA" id="ARBA00022723"/>
    </source>
</evidence>
<comment type="similarity">
    <text evidence="5">Belongs to the CCR4/nocturin family.</text>
</comment>
<feature type="compositionally biased region" description="Low complexity" evidence="24">
    <location>
        <begin position="18"/>
        <end position="32"/>
    </location>
</feature>
<evidence type="ECO:0000256" key="5">
    <source>
        <dbReference type="ARBA" id="ARBA00010774"/>
    </source>
</evidence>
<evidence type="ECO:0000256" key="18">
    <source>
        <dbReference type="ARBA" id="ARBA00023242"/>
    </source>
</evidence>
<dbReference type="InterPro" id="IPR001611">
    <property type="entry name" value="Leu-rich_rpt"/>
</dbReference>
<dbReference type="SUPFAM" id="SSF52058">
    <property type="entry name" value="L domain-like"/>
    <property type="match status" value="1"/>
</dbReference>
<comment type="function">
    <text evidence="23">Acts as a catalytic component of the CCR4-NOT core complex, which in the nucleus seems to be a general transcription factor, and in the cytoplasm the major mRNA deadenylase involved in mRNA turnover. Ccr4 has 3'-5' RNase activity with a strong preference for polyadenylated substrates and also low exonuclease activity towards single-stranded DNA.</text>
</comment>
<dbReference type="Gene3D" id="3.80.10.10">
    <property type="entry name" value="Ribonuclease Inhibitor"/>
    <property type="match status" value="1"/>
</dbReference>
<evidence type="ECO:0000256" key="21">
    <source>
        <dbReference type="ARBA" id="ARBA00031469"/>
    </source>
</evidence>
<evidence type="ECO:0000259" key="25">
    <source>
        <dbReference type="Pfam" id="PF03372"/>
    </source>
</evidence>
<evidence type="ECO:0000256" key="24">
    <source>
        <dbReference type="SAM" id="MobiDB-lite"/>
    </source>
</evidence>
<keyword evidence="9" id="KW-0540">Nuclease</keyword>
<keyword evidence="17" id="KW-0804">Transcription</keyword>
<dbReference type="PANTHER" id="PTHR12121">
    <property type="entry name" value="CARBON CATABOLITE REPRESSOR PROTEIN 4"/>
    <property type="match status" value="1"/>
</dbReference>
<name>A0A218Z5M0_9HELO</name>
<dbReference type="PANTHER" id="PTHR12121:SF100">
    <property type="entry name" value="POLY(A)-SPECIFIC RIBONUCLEASE"/>
    <property type="match status" value="1"/>
</dbReference>
<dbReference type="Proteomes" id="UP000242519">
    <property type="component" value="Unassembled WGS sequence"/>
</dbReference>
<keyword evidence="7" id="KW-0963">Cytoplasm</keyword>
<dbReference type="GO" id="GO:0005634">
    <property type="term" value="C:nucleus"/>
    <property type="evidence" value="ECO:0007669"/>
    <property type="project" value="UniProtKB-SubCell"/>
</dbReference>
<dbReference type="FunCoup" id="A0A218Z5M0">
    <property type="interactions" value="430"/>
</dbReference>
<dbReference type="Pfam" id="PF13855">
    <property type="entry name" value="LRR_8"/>
    <property type="match status" value="1"/>
</dbReference>
<dbReference type="FunFam" id="3.60.10.10:FF:000037">
    <property type="entry name" value="Glucose-repressible alcohol dehydrogenase transcriptional effector"/>
    <property type="match status" value="1"/>
</dbReference>
<dbReference type="InterPro" id="IPR036691">
    <property type="entry name" value="Endo/exonu/phosph_ase_sf"/>
</dbReference>
<evidence type="ECO:0000256" key="2">
    <source>
        <dbReference type="ARBA" id="ARBA00001946"/>
    </source>
</evidence>
<keyword evidence="15" id="KW-0694">RNA-binding</keyword>
<dbReference type="SMART" id="SM00369">
    <property type="entry name" value="LRR_TYP"/>
    <property type="match status" value="2"/>
</dbReference>
<keyword evidence="18" id="KW-0539">Nucleus</keyword>
<comment type="cofactor">
    <cofactor evidence="2">
        <name>Mg(2+)</name>
        <dbReference type="ChEBI" id="CHEBI:18420"/>
    </cofactor>
</comment>
<dbReference type="InterPro" id="IPR003591">
    <property type="entry name" value="Leu-rich_rpt_typical-subtyp"/>
</dbReference>
<comment type="caution">
    <text evidence="26">The sequence shown here is derived from an EMBL/GenBank/DDBJ whole genome shotgun (WGS) entry which is preliminary data.</text>
</comment>
<dbReference type="GO" id="GO:0003723">
    <property type="term" value="F:RNA binding"/>
    <property type="evidence" value="ECO:0007669"/>
    <property type="project" value="UniProtKB-KW"/>
</dbReference>
<evidence type="ECO:0000256" key="6">
    <source>
        <dbReference type="ARBA" id="ARBA00012161"/>
    </source>
</evidence>
<dbReference type="Pfam" id="PF03372">
    <property type="entry name" value="Exo_endo_phos"/>
    <property type="match status" value="1"/>
</dbReference>
<evidence type="ECO:0000256" key="3">
    <source>
        <dbReference type="ARBA" id="ARBA00004123"/>
    </source>
</evidence>
<feature type="compositionally biased region" description="Low complexity" evidence="24">
    <location>
        <begin position="48"/>
        <end position="62"/>
    </location>
</feature>
<dbReference type="STRING" id="503106.A0A218Z5M0"/>
<evidence type="ECO:0000256" key="12">
    <source>
        <dbReference type="ARBA" id="ARBA00022801"/>
    </source>
</evidence>
<keyword evidence="10" id="KW-0479">Metal-binding</keyword>
<reference evidence="26 27" key="1">
    <citation type="submission" date="2017-04" db="EMBL/GenBank/DDBJ databases">
        <title>Draft genome sequence of Marssonina coronaria NL1: causal agent of apple blotch.</title>
        <authorList>
            <person name="Cheng Q."/>
        </authorList>
    </citation>
    <scope>NUCLEOTIDE SEQUENCE [LARGE SCALE GENOMIC DNA]</scope>
    <source>
        <strain evidence="26 27">NL1</strain>
    </source>
</reference>
<keyword evidence="16" id="KW-0805">Transcription regulation</keyword>
<feature type="region of interest" description="Disordered" evidence="24">
    <location>
        <begin position="1"/>
        <end position="87"/>
    </location>
</feature>
<proteinExistence type="inferred from homology"/>
<evidence type="ECO:0000256" key="7">
    <source>
        <dbReference type="ARBA" id="ARBA00022490"/>
    </source>
</evidence>
<evidence type="ECO:0000256" key="19">
    <source>
        <dbReference type="ARBA" id="ARBA00023475"/>
    </source>
</evidence>
<evidence type="ECO:0000256" key="9">
    <source>
        <dbReference type="ARBA" id="ARBA00022722"/>
    </source>
</evidence>
<dbReference type="InterPro" id="IPR050410">
    <property type="entry name" value="CCR4/nocturin_mRNA_transcr"/>
</dbReference>
<dbReference type="FunFam" id="3.80.10.10:FF:000447">
    <property type="entry name" value="Glucose-repressible alcohol dehydrogenase transcriptional effector"/>
    <property type="match status" value="1"/>
</dbReference>
<comment type="catalytic activity">
    <reaction evidence="1">
        <text>Exonucleolytic cleavage of poly(A) to 5'-AMP.</text>
        <dbReference type="EC" id="3.1.13.4"/>
    </reaction>
</comment>
<dbReference type="GO" id="GO:0004535">
    <property type="term" value="F:poly(A)-specific ribonuclease activity"/>
    <property type="evidence" value="ECO:0007669"/>
    <property type="project" value="UniProtKB-EC"/>
</dbReference>
<evidence type="ECO:0000313" key="26">
    <source>
        <dbReference type="EMBL" id="OWP03359.1"/>
    </source>
</evidence>
<evidence type="ECO:0000256" key="13">
    <source>
        <dbReference type="ARBA" id="ARBA00022839"/>
    </source>
</evidence>
<keyword evidence="12" id="KW-0378">Hydrolase</keyword>
<evidence type="ECO:0000256" key="20">
    <source>
        <dbReference type="ARBA" id="ARBA00030493"/>
    </source>
</evidence>